<dbReference type="Proteomes" id="UP000036987">
    <property type="component" value="Unassembled WGS sequence"/>
</dbReference>
<dbReference type="PANTHER" id="PTHR46775:SF1">
    <property type="entry name" value="FLOCCULATION PROTEIN (DUF1296)"/>
    <property type="match status" value="1"/>
</dbReference>
<dbReference type="AlphaFoldDB" id="A0A0K9PEW2"/>
<dbReference type="SUPFAM" id="SSF46934">
    <property type="entry name" value="UBA-like"/>
    <property type="match status" value="1"/>
</dbReference>
<keyword evidence="4" id="KW-1185">Reference proteome</keyword>
<evidence type="ECO:0000313" key="4">
    <source>
        <dbReference type="Proteomes" id="UP000036987"/>
    </source>
</evidence>
<feature type="compositionally biased region" description="Polar residues" evidence="1">
    <location>
        <begin position="496"/>
        <end position="507"/>
    </location>
</feature>
<dbReference type="EMBL" id="LFYR01000903">
    <property type="protein sequence ID" value="KMZ67501.1"/>
    <property type="molecule type" value="Genomic_DNA"/>
</dbReference>
<dbReference type="GO" id="GO:0051082">
    <property type="term" value="F:unfolded protein binding"/>
    <property type="evidence" value="ECO:0000318"/>
    <property type="project" value="GO_Central"/>
</dbReference>
<dbReference type="STRING" id="29655.A0A0K9PEW2"/>
<evidence type="ECO:0000259" key="2">
    <source>
        <dbReference type="Pfam" id="PF06972"/>
    </source>
</evidence>
<reference evidence="4" key="1">
    <citation type="journal article" date="2016" name="Nature">
        <title>The genome of the seagrass Zostera marina reveals angiosperm adaptation to the sea.</title>
        <authorList>
            <person name="Olsen J.L."/>
            <person name="Rouze P."/>
            <person name="Verhelst B."/>
            <person name="Lin Y.-C."/>
            <person name="Bayer T."/>
            <person name="Collen J."/>
            <person name="Dattolo E."/>
            <person name="De Paoli E."/>
            <person name="Dittami S."/>
            <person name="Maumus F."/>
            <person name="Michel G."/>
            <person name="Kersting A."/>
            <person name="Lauritano C."/>
            <person name="Lohaus R."/>
            <person name="Toepel M."/>
            <person name="Tonon T."/>
            <person name="Vanneste K."/>
            <person name="Amirebrahimi M."/>
            <person name="Brakel J."/>
            <person name="Bostroem C."/>
            <person name="Chovatia M."/>
            <person name="Grimwood J."/>
            <person name="Jenkins J.W."/>
            <person name="Jueterbock A."/>
            <person name="Mraz A."/>
            <person name="Stam W.T."/>
            <person name="Tice H."/>
            <person name="Bornberg-Bauer E."/>
            <person name="Green P.J."/>
            <person name="Pearson G.A."/>
            <person name="Procaccini G."/>
            <person name="Duarte C.M."/>
            <person name="Schmutz J."/>
            <person name="Reusch T.B.H."/>
            <person name="Van de Peer Y."/>
        </authorList>
    </citation>
    <scope>NUCLEOTIDE SEQUENCE [LARGE SCALE GENOMIC DNA]</scope>
    <source>
        <strain evidence="4">cv. Finnish</strain>
    </source>
</reference>
<feature type="region of interest" description="Disordered" evidence="1">
    <location>
        <begin position="307"/>
        <end position="335"/>
    </location>
</feature>
<evidence type="ECO:0000313" key="3">
    <source>
        <dbReference type="EMBL" id="KMZ67501.1"/>
    </source>
</evidence>
<name>A0A0K9PEW2_ZOSMR</name>
<comment type="caution">
    <text evidence="3">The sequence shown here is derived from an EMBL/GenBank/DDBJ whole genome shotgun (WGS) entry which is preliminary data.</text>
</comment>
<feature type="region of interest" description="Disordered" evidence="1">
    <location>
        <begin position="434"/>
        <end position="507"/>
    </location>
</feature>
<evidence type="ECO:0000256" key="1">
    <source>
        <dbReference type="SAM" id="MobiDB-lite"/>
    </source>
</evidence>
<dbReference type="OMA" id="TQMNWPS"/>
<feature type="domain" description="GBF-interacting protein 1 N-terminal" evidence="2">
    <location>
        <begin position="19"/>
        <end position="78"/>
    </location>
</feature>
<dbReference type="InterPro" id="IPR009719">
    <property type="entry name" value="GIP1_N"/>
</dbReference>
<dbReference type="Pfam" id="PF06972">
    <property type="entry name" value="GIP1_N"/>
    <property type="match status" value="1"/>
</dbReference>
<organism evidence="3 4">
    <name type="scientific">Zostera marina</name>
    <name type="common">Eelgrass</name>
    <dbReference type="NCBI Taxonomy" id="29655"/>
    <lineage>
        <taxon>Eukaryota</taxon>
        <taxon>Viridiplantae</taxon>
        <taxon>Streptophyta</taxon>
        <taxon>Embryophyta</taxon>
        <taxon>Tracheophyta</taxon>
        <taxon>Spermatophyta</taxon>
        <taxon>Magnoliopsida</taxon>
        <taxon>Liliopsida</taxon>
        <taxon>Zosteraceae</taxon>
        <taxon>Zostera</taxon>
    </lineage>
</organism>
<dbReference type="InterPro" id="IPR009060">
    <property type="entry name" value="UBA-like_sf"/>
</dbReference>
<sequence length="863" mass="93361">MSSSAGGSRGSRGLSRVSIPVITRETIKNIKEIAGNHSDDEVYAVLRECSMDPNETAHKLLFQDTFHEVKRKREKRKENVSIKEPIVSSRRFGIQGRGSRSGKGKHSSHYLSHDASFAKNPSADREIITNQCPEKAKTSIPQCIEKKSSLASVSISGIANGSSEYTNVDSFHGGSSQNLTTENNNFQSSSLAENISINSDQMADNYDSCVSTMDQSSSSLVEESEVSSPVSDLVVEPSINLCTTGVMGIQKTDFKPTSNNAISCGISSNVISASSCDGRTLDAVSLKTHSYIPDNSSDIFQAYESNNYPDESHVRPTSSSTSGSRPPSNYSNRSQQLIGSKKVKVWKPKHTNANNVHTSEKVVTSNVQTVITSTALSNHSSEVITSKMQKSLEELHFSDDCHVFFPSHIQVPVSERAHLSFGSFTTSIVVNSNNKLDDKNYSQPSSESSQKFEENVEESSLSIENYNPTAEDDDVHPQSPGHSPENLSSDDAEISYPTTGQGRDQPQQGSIIASVEPQHSVIQTTPIYSTIGLIPSTVGIPFTTFESSDSQTHEIPRPSGIVVQQPFDSSANYYTQVYHTGTEGDGRYAPFCPTGATIKYTTALSSNTDLSQQEGLSSVIQPVPGPPIAAQTVTQSPLPVFRQPAGVHISHYPSNYIPYSPFFSPFYLPPHSVHPYLSNTAFPQQHPTASIYSPMAAAASIKYPVSQFKTGANNTHASGLPTGYGPYNSNVTGYIPNSAPNTLNSAGNEDLAASQYKENMYLSGQQQSEGSTVWIPTPGRDIIGLQANPFYNLPQGQHVAFTPTQAGHAAFPGIFHPTQMASTAIHPLLHQSQSVAGAVDMVNHQTGVYPPSQRSPINWANNY</sequence>
<proteinExistence type="predicted"/>
<dbReference type="OrthoDB" id="753279at2759"/>
<gene>
    <name evidence="3" type="ORF">ZOSMA_265G00100</name>
</gene>
<accession>A0A0K9PEW2</accession>
<dbReference type="PANTHER" id="PTHR46775">
    <property type="entry name" value="FLOCCULATION PROTEIN (DUF1296)"/>
    <property type="match status" value="1"/>
</dbReference>
<feature type="compositionally biased region" description="Polar residues" evidence="1">
    <location>
        <begin position="458"/>
        <end position="468"/>
    </location>
</feature>
<dbReference type="InterPro" id="IPR044277">
    <property type="entry name" value="GIP1"/>
</dbReference>
<protein>
    <recommendedName>
        <fullName evidence="2">GBF-interacting protein 1 N-terminal domain-containing protein</fullName>
    </recommendedName>
</protein>
<feature type="compositionally biased region" description="Low complexity" evidence="1">
    <location>
        <begin position="315"/>
        <end position="328"/>
    </location>
</feature>